<evidence type="ECO:0000256" key="2">
    <source>
        <dbReference type="ARBA" id="ARBA00008316"/>
    </source>
</evidence>
<dbReference type="InterPro" id="IPR020899">
    <property type="entry name" value="Arg_repress_C"/>
</dbReference>
<keyword evidence="3 7" id="KW-0963">Cytoplasm</keyword>
<dbReference type="GO" id="GO:0034618">
    <property type="term" value="F:arginine binding"/>
    <property type="evidence" value="ECO:0007669"/>
    <property type="project" value="InterPro"/>
</dbReference>
<dbReference type="GO" id="GO:0003677">
    <property type="term" value="F:DNA binding"/>
    <property type="evidence" value="ECO:0007669"/>
    <property type="project" value="UniProtKB-KW"/>
</dbReference>
<evidence type="ECO:0000259" key="8">
    <source>
        <dbReference type="Pfam" id="PF01316"/>
    </source>
</evidence>
<keyword evidence="7" id="KW-0028">Amino-acid biosynthesis</keyword>
<dbReference type="UniPathway" id="UPA00068"/>
<dbReference type="Pfam" id="PF02863">
    <property type="entry name" value="Arg_repressor_C"/>
    <property type="match status" value="1"/>
</dbReference>
<reference evidence="10 11" key="1">
    <citation type="submission" date="2019-01" db="EMBL/GenBank/DDBJ databases">
        <title>Whole genome sequence of Lactococcus lactis isolated from cow milk.</title>
        <authorList>
            <person name="Sundararaman A."/>
            <person name="Tamang J.-P."/>
            <person name="Halami P."/>
        </authorList>
    </citation>
    <scope>NUCLEOTIDE SEQUENCE [LARGE SCALE GENOMIC DNA]</scope>
    <source>
        <strain evidence="10 11">C2D</strain>
    </source>
</reference>
<dbReference type="Gene3D" id="3.30.1360.40">
    <property type="match status" value="1"/>
</dbReference>
<dbReference type="PRINTS" id="PR01467">
    <property type="entry name" value="ARGREPRESSOR"/>
</dbReference>
<name>A0A3S3MK39_9LACT</name>
<dbReference type="PANTHER" id="PTHR34471">
    <property type="entry name" value="ARGININE REPRESSOR"/>
    <property type="match status" value="1"/>
</dbReference>
<evidence type="ECO:0000256" key="4">
    <source>
        <dbReference type="ARBA" id="ARBA00023015"/>
    </source>
</evidence>
<dbReference type="InterPro" id="IPR036390">
    <property type="entry name" value="WH_DNA-bd_sf"/>
</dbReference>
<dbReference type="EMBL" id="SAXH01000029">
    <property type="protein sequence ID" value="RWR44299.1"/>
    <property type="molecule type" value="Genomic_DNA"/>
</dbReference>
<dbReference type="HAMAP" id="MF_00173">
    <property type="entry name" value="Arg_repressor"/>
    <property type="match status" value="1"/>
</dbReference>
<dbReference type="InterPro" id="IPR036388">
    <property type="entry name" value="WH-like_DNA-bd_sf"/>
</dbReference>
<dbReference type="GO" id="GO:0005737">
    <property type="term" value="C:cytoplasm"/>
    <property type="evidence" value="ECO:0007669"/>
    <property type="project" value="UniProtKB-SubCell"/>
</dbReference>
<evidence type="ECO:0000256" key="5">
    <source>
        <dbReference type="ARBA" id="ARBA00023125"/>
    </source>
</evidence>
<organism evidence="10 11">
    <name type="scientific">Lactococcus lactis</name>
    <dbReference type="NCBI Taxonomy" id="1358"/>
    <lineage>
        <taxon>Bacteria</taxon>
        <taxon>Bacillati</taxon>
        <taxon>Bacillota</taxon>
        <taxon>Bacilli</taxon>
        <taxon>Lactobacillales</taxon>
        <taxon>Streptococcaceae</taxon>
        <taxon>Lactococcus</taxon>
    </lineage>
</organism>
<keyword evidence="7" id="KW-0055">Arginine biosynthesis</keyword>
<comment type="similarity">
    <text evidence="2 7">Belongs to the ArgR family.</text>
</comment>
<comment type="function">
    <text evidence="7">Regulates arginine biosynthesis genes.</text>
</comment>
<dbReference type="GO" id="GO:0051259">
    <property type="term" value="P:protein complex oligomerization"/>
    <property type="evidence" value="ECO:0007669"/>
    <property type="project" value="InterPro"/>
</dbReference>
<dbReference type="InterPro" id="IPR020900">
    <property type="entry name" value="Arg_repress_DNA-bd"/>
</dbReference>
<dbReference type="Pfam" id="PF01316">
    <property type="entry name" value="Arg_repressor"/>
    <property type="match status" value="1"/>
</dbReference>
<keyword evidence="5 7" id="KW-0238">DNA-binding</keyword>
<gene>
    <name evidence="7" type="primary">argR</name>
    <name evidence="10" type="ORF">EO246_11895</name>
</gene>
<evidence type="ECO:0000313" key="10">
    <source>
        <dbReference type="EMBL" id="RWR44299.1"/>
    </source>
</evidence>
<keyword evidence="7" id="KW-0678">Repressor</keyword>
<sequence>MKREDRLNFIAQFIRENEIKTQEELVNTLLTHGIDVTQATVSRDIKSLALIKVPAESGGYRYDLPKNKEVLQSSLHKALAFDAITGTKIKDNMLWILANPGTTSLVKNYLLEEYSDDIFSIIIDDDSALVIFEMEEDAKNLYNLLTRIL</sequence>
<evidence type="ECO:0000256" key="1">
    <source>
        <dbReference type="ARBA" id="ARBA00004496"/>
    </source>
</evidence>
<accession>A0A3S3MK39</accession>
<dbReference type="SUPFAM" id="SSF46785">
    <property type="entry name" value="Winged helix' DNA-binding domain"/>
    <property type="match status" value="1"/>
</dbReference>
<dbReference type="AlphaFoldDB" id="A0A3S3MK39"/>
<evidence type="ECO:0000256" key="6">
    <source>
        <dbReference type="ARBA" id="ARBA00023163"/>
    </source>
</evidence>
<dbReference type="GO" id="GO:0003700">
    <property type="term" value="F:DNA-binding transcription factor activity"/>
    <property type="evidence" value="ECO:0007669"/>
    <property type="project" value="UniProtKB-UniRule"/>
</dbReference>
<dbReference type="Proteomes" id="UP000285859">
    <property type="component" value="Unassembled WGS sequence"/>
</dbReference>
<feature type="domain" description="Arginine repressor C-terminal" evidence="9">
    <location>
        <begin position="82"/>
        <end position="146"/>
    </location>
</feature>
<protein>
    <recommendedName>
        <fullName evidence="7">Arginine repressor</fullName>
    </recommendedName>
</protein>
<dbReference type="SUPFAM" id="SSF55252">
    <property type="entry name" value="C-terminal domain of arginine repressor"/>
    <property type="match status" value="1"/>
</dbReference>
<dbReference type="GO" id="GO:1900079">
    <property type="term" value="P:regulation of arginine biosynthetic process"/>
    <property type="evidence" value="ECO:0007669"/>
    <property type="project" value="UniProtKB-UniRule"/>
</dbReference>
<evidence type="ECO:0000259" key="9">
    <source>
        <dbReference type="Pfam" id="PF02863"/>
    </source>
</evidence>
<keyword evidence="4 7" id="KW-0805">Transcription regulation</keyword>
<evidence type="ECO:0000256" key="3">
    <source>
        <dbReference type="ARBA" id="ARBA00022490"/>
    </source>
</evidence>
<keyword evidence="6 7" id="KW-0804">Transcription</keyword>
<dbReference type="InterPro" id="IPR036251">
    <property type="entry name" value="Arg_repress_C_sf"/>
</dbReference>
<comment type="pathway">
    <text evidence="7">Amino-acid biosynthesis; L-arginine biosynthesis [regulation].</text>
</comment>
<proteinExistence type="inferred from homology"/>
<dbReference type="GO" id="GO:0006526">
    <property type="term" value="P:L-arginine biosynthetic process"/>
    <property type="evidence" value="ECO:0007669"/>
    <property type="project" value="UniProtKB-UniPathway"/>
</dbReference>
<dbReference type="PANTHER" id="PTHR34471:SF1">
    <property type="entry name" value="ARGININE REPRESSOR"/>
    <property type="match status" value="1"/>
</dbReference>
<comment type="subcellular location">
    <subcellularLocation>
        <location evidence="1 7">Cytoplasm</location>
    </subcellularLocation>
</comment>
<dbReference type="Gene3D" id="1.10.10.10">
    <property type="entry name" value="Winged helix-like DNA-binding domain superfamily/Winged helix DNA-binding domain"/>
    <property type="match status" value="1"/>
</dbReference>
<feature type="domain" description="Arginine repressor DNA-binding" evidence="8">
    <location>
        <begin position="1"/>
        <end position="69"/>
    </location>
</feature>
<evidence type="ECO:0000313" key="11">
    <source>
        <dbReference type="Proteomes" id="UP000285859"/>
    </source>
</evidence>
<dbReference type="InterPro" id="IPR001669">
    <property type="entry name" value="Arg_repress"/>
</dbReference>
<comment type="caution">
    <text evidence="10">The sequence shown here is derived from an EMBL/GenBank/DDBJ whole genome shotgun (WGS) entry which is preliminary data.</text>
</comment>
<dbReference type="RefSeq" id="WP_057720910.1">
    <property type="nucleotide sequence ID" value="NZ_CP092748.1"/>
</dbReference>
<evidence type="ECO:0000256" key="7">
    <source>
        <dbReference type="HAMAP-Rule" id="MF_00173"/>
    </source>
</evidence>